<dbReference type="InterPro" id="IPR000792">
    <property type="entry name" value="Tscrpt_reg_LuxR_C"/>
</dbReference>
<keyword evidence="2" id="KW-0902">Two-component regulatory system</keyword>
<feature type="modified residue" description="4-aspartylphosphate" evidence="6">
    <location>
        <position position="55"/>
    </location>
</feature>
<dbReference type="Gene3D" id="3.40.50.2300">
    <property type="match status" value="1"/>
</dbReference>
<evidence type="ECO:0000256" key="1">
    <source>
        <dbReference type="ARBA" id="ARBA00022553"/>
    </source>
</evidence>
<dbReference type="EMBL" id="CP036267">
    <property type="protein sequence ID" value="QDT34164.1"/>
    <property type="molecule type" value="Genomic_DNA"/>
</dbReference>
<keyword evidence="10" id="KW-1185">Reference proteome</keyword>
<protein>
    <submittedName>
        <fullName evidence="9">Response regulator protein TmoT</fullName>
    </submittedName>
</protein>
<evidence type="ECO:0000256" key="2">
    <source>
        <dbReference type="ARBA" id="ARBA00023012"/>
    </source>
</evidence>
<dbReference type="InterPro" id="IPR011006">
    <property type="entry name" value="CheY-like_superfamily"/>
</dbReference>
<dbReference type="PROSITE" id="PS50110">
    <property type="entry name" value="RESPONSE_REGULATORY"/>
    <property type="match status" value="1"/>
</dbReference>
<dbReference type="CDD" id="cd06170">
    <property type="entry name" value="LuxR_C_like"/>
    <property type="match status" value="1"/>
</dbReference>
<dbReference type="Pfam" id="PF00072">
    <property type="entry name" value="Response_reg"/>
    <property type="match status" value="1"/>
</dbReference>
<evidence type="ECO:0000256" key="6">
    <source>
        <dbReference type="PROSITE-ProRule" id="PRU00169"/>
    </source>
</evidence>
<dbReference type="GO" id="GO:0000160">
    <property type="term" value="P:phosphorelay signal transduction system"/>
    <property type="evidence" value="ECO:0007669"/>
    <property type="project" value="UniProtKB-KW"/>
</dbReference>
<dbReference type="Gene3D" id="1.10.10.10">
    <property type="entry name" value="Winged helix-like DNA-binding domain superfamily/Winged helix DNA-binding domain"/>
    <property type="match status" value="1"/>
</dbReference>
<dbReference type="GO" id="GO:0003677">
    <property type="term" value="F:DNA binding"/>
    <property type="evidence" value="ECO:0007669"/>
    <property type="project" value="UniProtKB-KW"/>
</dbReference>
<dbReference type="SMART" id="SM00421">
    <property type="entry name" value="HTH_LUXR"/>
    <property type="match status" value="1"/>
</dbReference>
<dbReference type="Pfam" id="PF00196">
    <property type="entry name" value="GerE"/>
    <property type="match status" value="1"/>
</dbReference>
<evidence type="ECO:0000259" key="7">
    <source>
        <dbReference type="PROSITE" id="PS50043"/>
    </source>
</evidence>
<keyword evidence="3" id="KW-0805">Transcription regulation</keyword>
<gene>
    <name evidence="9" type="primary">tmoT_2</name>
    <name evidence="9" type="ORF">Mal48_34240</name>
</gene>
<evidence type="ECO:0000256" key="3">
    <source>
        <dbReference type="ARBA" id="ARBA00023015"/>
    </source>
</evidence>
<dbReference type="SMART" id="SM00448">
    <property type="entry name" value="REC"/>
    <property type="match status" value="1"/>
</dbReference>
<evidence type="ECO:0000313" key="9">
    <source>
        <dbReference type="EMBL" id="QDT34164.1"/>
    </source>
</evidence>
<keyword evidence="1 6" id="KW-0597">Phosphoprotein</keyword>
<dbReference type="GO" id="GO:0006355">
    <property type="term" value="P:regulation of DNA-templated transcription"/>
    <property type="evidence" value="ECO:0007669"/>
    <property type="project" value="InterPro"/>
</dbReference>
<dbReference type="FunFam" id="3.40.50.2300:FF:000018">
    <property type="entry name" value="DNA-binding transcriptional regulator NtrC"/>
    <property type="match status" value="1"/>
</dbReference>
<feature type="domain" description="Response regulatory" evidence="8">
    <location>
        <begin position="7"/>
        <end position="120"/>
    </location>
</feature>
<evidence type="ECO:0000313" key="10">
    <source>
        <dbReference type="Proteomes" id="UP000315724"/>
    </source>
</evidence>
<dbReference type="InterPro" id="IPR001789">
    <property type="entry name" value="Sig_transdc_resp-reg_receiver"/>
</dbReference>
<dbReference type="SUPFAM" id="SSF46894">
    <property type="entry name" value="C-terminal effector domain of the bipartite response regulators"/>
    <property type="match status" value="1"/>
</dbReference>
<keyword evidence="4" id="KW-0238">DNA-binding</keyword>
<dbReference type="InterPro" id="IPR036388">
    <property type="entry name" value="WH-like_DNA-bd_sf"/>
</dbReference>
<keyword evidence="5" id="KW-0804">Transcription</keyword>
<dbReference type="Proteomes" id="UP000315724">
    <property type="component" value="Chromosome"/>
</dbReference>
<dbReference type="PANTHER" id="PTHR44688:SF16">
    <property type="entry name" value="DNA-BINDING TRANSCRIPTIONAL ACTIVATOR DEVR_DOSR"/>
    <property type="match status" value="1"/>
</dbReference>
<feature type="domain" description="HTH luxR-type" evidence="7">
    <location>
        <begin position="136"/>
        <end position="201"/>
    </location>
</feature>
<dbReference type="KEGG" id="tpol:Mal48_34240"/>
<evidence type="ECO:0000259" key="8">
    <source>
        <dbReference type="PROSITE" id="PS50110"/>
    </source>
</evidence>
<dbReference type="SUPFAM" id="SSF52172">
    <property type="entry name" value="CheY-like"/>
    <property type="match status" value="1"/>
</dbReference>
<dbReference type="InterPro" id="IPR016032">
    <property type="entry name" value="Sig_transdc_resp-reg_C-effctor"/>
</dbReference>
<dbReference type="PROSITE" id="PS50043">
    <property type="entry name" value="HTH_LUXR_2"/>
    <property type="match status" value="1"/>
</dbReference>
<name>A0A517QRB0_9PLAN</name>
<reference evidence="9 10" key="1">
    <citation type="submission" date="2019-02" db="EMBL/GenBank/DDBJ databases">
        <title>Deep-cultivation of Planctomycetes and their phenomic and genomic characterization uncovers novel biology.</title>
        <authorList>
            <person name="Wiegand S."/>
            <person name="Jogler M."/>
            <person name="Boedeker C."/>
            <person name="Pinto D."/>
            <person name="Vollmers J."/>
            <person name="Rivas-Marin E."/>
            <person name="Kohn T."/>
            <person name="Peeters S.H."/>
            <person name="Heuer A."/>
            <person name="Rast P."/>
            <person name="Oberbeckmann S."/>
            <person name="Bunk B."/>
            <person name="Jeske O."/>
            <person name="Meyerdierks A."/>
            <person name="Storesund J.E."/>
            <person name="Kallscheuer N."/>
            <person name="Luecker S."/>
            <person name="Lage O.M."/>
            <person name="Pohl T."/>
            <person name="Merkel B.J."/>
            <person name="Hornburger P."/>
            <person name="Mueller R.-W."/>
            <person name="Bruemmer F."/>
            <person name="Labrenz M."/>
            <person name="Spormann A.M."/>
            <person name="Op den Camp H."/>
            <person name="Overmann J."/>
            <person name="Amann R."/>
            <person name="Jetten M.S.M."/>
            <person name="Mascher T."/>
            <person name="Medema M.H."/>
            <person name="Devos D.P."/>
            <person name="Kaster A.-K."/>
            <person name="Ovreas L."/>
            <person name="Rohde M."/>
            <person name="Galperin M.Y."/>
            <person name="Jogler C."/>
        </authorList>
    </citation>
    <scope>NUCLEOTIDE SEQUENCE [LARGE SCALE GENOMIC DNA]</scope>
    <source>
        <strain evidence="9 10">Mal48</strain>
    </source>
</reference>
<dbReference type="PANTHER" id="PTHR44688">
    <property type="entry name" value="DNA-BINDING TRANSCRIPTIONAL ACTIVATOR DEVR_DOSR"/>
    <property type="match status" value="1"/>
</dbReference>
<dbReference type="OrthoDB" id="271936at2"/>
<dbReference type="AlphaFoldDB" id="A0A517QRB0"/>
<dbReference type="PRINTS" id="PR00038">
    <property type="entry name" value="HTHLUXR"/>
</dbReference>
<dbReference type="RefSeq" id="WP_145201668.1">
    <property type="nucleotide sequence ID" value="NZ_CP036267.1"/>
</dbReference>
<sequence>MSELNPVVYVVDDDLQMRTLVRNIVHCLDLECQTFASAEDFLGNYQSGSGCIITDVRMPGMDGVELLEAFGQLGIALPCILITGHGDIPLTVRAMQSNAVDVIEKPFQNIVLLNAIQRAIELDQENRQQKETALAVLRRLEQLTERESEVMEGVLQGHSNKQMAFKSNVSVKTIEAHRSRMMKKMKTYSVAELVKQVTEARLELKK</sequence>
<accession>A0A517QRB0</accession>
<evidence type="ECO:0000256" key="4">
    <source>
        <dbReference type="ARBA" id="ARBA00023125"/>
    </source>
</evidence>
<evidence type="ECO:0000256" key="5">
    <source>
        <dbReference type="ARBA" id="ARBA00023163"/>
    </source>
</evidence>
<proteinExistence type="predicted"/>
<organism evidence="9 10">
    <name type="scientific">Thalassoglobus polymorphus</name>
    <dbReference type="NCBI Taxonomy" id="2527994"/>
    <lineage>
        <taxon>Bacteria</taxon>
        <taxon>Pseudomonadati</taxon>
        <taxon>Planctomycetota</taxon>
        <taxon>Planctomycetia</taxon>
        <taxon>Planctomycetales</taxon>
        <taxon>Planctomycetaceae</taxon>
        <taxon>Thalassoglobus</taxon>
    </lineage>
</organism>